<comment type="caution">
    <text evidence="1">The sequence shown here is derived from an EMBL/GenBank/DDBJ whole genome shotgun (WGS) entry which is preliminary data.</text>
</comment>
<dbReference type="EMBL" id="JABFAE010000005">
    <property type="protein sequence ID" value="MBA0828306.1"/>
    <property type="molecule type" value="Genomic_DNA"/>
</dbReference>
<protein>
    <recommendedName>
        <fullName evidence="3">RNase H type-1 domain-containing protein</fullName>
    </recommendedName>
</protein>
<accession>A0A7J9J1Q2</accession>
<proteinExistence type="predicted"/>
<name>A0A7J9J1Q2_9ROSI</name>
<gene>
    <name evidence="1" type="ORF">Goarm_012997</name>
</gene>
<evidence type="ECO:0008006" key="3">
    <source>
        <dbReference type="Google" id="ProtNLM"/>
    </source>
</evidence>
<organism evidence="1 2">
    <name type="scientific">Gossypium armourianum</name>
    <dbReference type="NCBI Taxonomy" id="34283"/>
    <lineage>
        <taxon>Eukaryota</taxon>
        <taxon>Viridiplantae</taxon>
        <taxon>Streptophyta</taxon>
        <taxon>Embryophyta</taxon>
        <taxon>Tracheophyta</taxon>
        <taxon>Spermatophyta</taxon>
        <taxon>Magnoliopsida</taxon>
        <taxon>eudicotyledons</taxon>
        <taxon>Gunneridae</taxon>
        <taxon>Pentapetalae</taxon>
        <taxon>rosids</taxon>
        <taxon>malvids</taxon>
        <taxon>Malvales</taxon>
        <taxon>Malvaceae</taxon>
        <taxon>Malvoideae</taxon>
        <taxon>Gossypium</taxon>
    </lineage>
</organism>
<dbReference type="AlphaFoldDB" id="A0A7J9J1Q2"/>
<dbReference type="Proteomes" id="UP000593575">
    <property type="component" value="Unassembled WGS sequence"/>
</dbReference>
<keyword evidence="2" id="KW-1185">Reference proteome</keyword>
<sequence length="105" mass="11701">MAQWMEVLEVLLLLECCVIRMGIGSWGLITSWGNVQFFRLNYGVLNGILILDSKGFKRVTIQTDNLEVAKTLQGSMMADLGIIVYDDAPNAPNKVLEALQQDRAN</sequence>
<evidence type="ECO:0000313" key="2">
    <source>
        <dbReference type="Proteomes" id="UP000593575"/>
    </source>
</evidence>
<evidence type="ECO:0000313" key="1">
    <source>
        <dbReference type="EMBL" id="MBA0828306.1"/>
    </source>
</evidence>
<feature type="non-terminal residue" evidence="1">
    <location>
        <position position="105"/>
    </location>
</feature>
<reference evidence="1 2" key="1">
    <citation type="journal article" date="2019" name="Genome Biol. Evol.">
        <title>Insights into the evolution of the New World diploid cottons (Gossypium, subgenus Houzingenia) based on genome sequencing.</title>
        <authorList>
            <person name="Grover C.E."/>
            <person name="Arick M.A. 2nd"/>
            <person name="Thrash A."/>
            <person name="Conover J.L."/>
            <person name="Sanders W.S."/>
            <person name="Peterson D.G."/>
            <person name="Frelichowski J.E."/>
            <person name="Scheffler J.A."/>
            <person name="Scheffler B.E."/>
            <person name="Wendel J.F."/>
        </authorList>
    </citation>
    <scope>NUCLEOTIDE SEQUENCE [LARGE SCALE GENOMIC DNA]</scope>
    <source>
        <strain evidence="1">6</strain>
        <tissue evidence="1">Leaf</tissue>
    </source>
</reference>